<dbReference type="RefSeq" id="WP_367781001.1">
    <property type="nucleotide sequence ID" value="NZ_JBFMIA010000187.1"/>
</dbReference>
<dbReference type="Pfam" id="PF04998">
    <property type="entry name" value="RNA_pol_Rpb1_5"/>
    <property type="match status" value="1"/>
</dbReference>
<evidence type="ECO:0000313" key="2">
    <source>
        <dbReference type="EMBL" id="MEW9503527.1"/>
    </source>
</evidence>
<evidence type="ECO:0000259" key="1">
    <source>
        <dbReference type="Pfam" id="PF04998"/>
    </source>
</evidence>
<reference evidence="2 3" key="1">
    <citation type="journal article" date="1979" name="Int. J. Syst. Evol. Microbiol.">
        <title>Bacillus globisporus subsp. marinus subsp. nov.</title>
        <authorList>
            <person name="Liu H."/>
        </authorList>
    </citation>
    <scope>NUCLEOTIDE SEQUENCE [LARGE SCALE GENOMIC DNA]</scope>
    <source>
        <strain evidence="2 3">DSM 1297</strain>
    </source>
</reference>
<protein>
    <recommendedName>
        <fullName evidence="1">RNA polymerase Rpb1 domain-containing protein</fullName>
    </recommendedName>
</protein>
<gene>
    <name evidence="2" type="ORF">AB1471_17490</name>
</gene>
<dbReference type="InterPro" id="IPR007081">
    <property type="entry name" value="RNA_pol_Rpb1_5"/>
</dbReference>
<evidence type="ECO:0000313" key="3">
    <source>
        <dbReference type="Proteomes" id="UP001556040"/>
    </source>
</evidence>
<feature type="domain" description="RNA polymerase Rpb1" evidence="1">
    <location>
        <begin position="2"/>
        <end position="61"/>
    </location>
</feature>
<dbReference type="Proteomes" id="UP001556040">
    <property type="component" value="Unassembled WGS sequence"/>
</dbReference>
<feature type="non-terminal residue" evidence="2">
    <location>
        <position position="1"/>
    </location>
</feature>
<sequence>GSADIDELFEYGGEERAKEYVISEIGKIYELQGETVSRKHIELIVKQMFSRRRVKDAGTTNFTEGMIIDDIQLSEENAAAKEAGGSSA</sequence>
<dbReference type="EMBL" id="JBFMIA010000187">
    <property type="protein sequence ID" value="MEW9503527.1"/>
    <property type="molecule type" value="Genomic_DNA"/>
</dbReference>
<accession>A0ABV3Q878</accession>
<name>A0ABV3Q878_9BACL</name>
<organism evidence="2 3">
    <name type="scientific">Jeotgalibacillus marinus</name>
    <dbReference type="NCBI Taxonomy" id="86667"/>
    <lineage>
        <taxon>Bacteria</taxon>
        <taxon>Bacillati</taxon>
        <taxon>Bacillota</taxon>
        <taxon>Bacilli</taxon>
        <taxon>Bacillales</taxon>
        <taxon>Caryophanaceae</taxon>
        <taxon>Jeotgalibacillus</taxon>
    </lineage>
</organism>
<keyword evidence="3" id="KW-1185">Reference proteome</keyword>
<feature type="non-terminal residue" evidence="2">
    <location>
        <position position="88"/>
    </location>
</feature>
<dbReference type="Gene3D" id="1.10.1790.20">
    <property type="match status" value="1"/>
</dbReference>
<comment type="caution">
    <text evidence="2">The sequence shown here is derived from an EMBL/GenBank/DDBJ whole genome shotgun (WGS) entry which is preliminary data.</text>
</comment>
<proteinExistence type="predicted"/>
<dbReference type="SUPFAM" id="SSF64484">
    <property type="entry name" value="beta and beta-prime subunits of DNA dependent RNA-polymerase"/>
    <property type="match status" value="1"/>
</dbReference>